<dbReference type="GO" id="GO:0051539">
    <property type="term" value="F:4 iron, 4 sulfur cluster binding"/>
    <property type="evidence" value="ECO:0007669"/>
    <property type="project" value="UniProtKB-KW"/>
</dbReference>
<evidence type="ECO:0000313" key="6">
    <source>
        <dbReference type="EMBL" id="RRC98006.1"/>
    </source>
</evidence>
<name>A0A3P1SLJ8_9GAMM</name>
<dbReference type="SUPFAM" id="SSF54862">
    <property type="entry name" value="4Fe-4S ferredoxins"/>
    <property type="match status" value="1"/>
</dbReference>
<evidence type="ECO:0000259" key="5">
    <source>
        <dbReference type="PROSITE" id="PS51379"/>
    </source>
</evidence>
<dbReference type="Gene3D" id="3.30.70.20">
    <property type="match status" value="1"/>
</dbReference>
<dbReference type="PANTHER" id="PTHR24960:SF79">
    <property type="entry name" value="PHOTOSYSTEM I IRON-SULFUR CENTER"/>
    <property type="match status" value="1"/>
</dbReference>
<dbReference type="Proteomes" id="UP000267535">
    <property type="component" value="Unassembled WGS sequence"/>
</dbReference>
<keyword evidence="1" id="KW-0004">4Fe-4S</keyword>
<dbReference type="GO" id="GO:0046872">
    <property type="term" value="F:metal ion binding"/>
    <property type="evidence" value="ECO:0007669"/>
    <property type="project" value="UniProtKB-KW"/>
</dbReference>
<evidence type="ECO:0000256" key="1">
    <source>
        <dbReference type="ARBA" id="ARBA00022485"/>
    </source>
</evidence>
<feature type="domain" description="4Fe-4S ferredoxin-type" evidence="5">
    <location>
        <begin position="30"/>
        <end position="65"/>
    </location>
</feature>
<gene>
    <name evidence="6" type="ORF">EHS89_15635</name>
</gene>
<dbReference type="Pfam" id="PF00037">
    <property type="entry name" value="Fer4"/>
    <property type="match status" value="1"/>
</dbReference>
<dbReference type="InterPro" id="IPR017896">
    <property type="entry name" value="4Fe4S_Fe-S-bd"/>
</dbReference>
<dbReference type="PANTHER" id="PTHR24960">
    <property type="entry name" value="PHOTOSYSTEM I IRON-SULFUR CENTER-RELATED"/>
    <property type="match status" value="1"/>
</dbReference>
<feature type="domain" description="4Fe-4S ferredoxin-type" evidence="5">
    <location>
        <begin position="1"/>
        <end position="29"/>
    </location>
</feature>
<dbReference type="PROSITE" id="PS00198">
    <property type="entry name" value="4FE4S_FER_1"/>
    <property type="match status" value="1"/>
</dbReference>
<protein>
    <submittedName>
        <fullName evidence="6">YfhL family 4Fe-4S dicluster ferredoxin</fullName>
    </submittedName>
</protein>
<reference evidence="6 7" key="1">
    <citation type="submission" date="2018-11" db="EMBL/GenBank/DDBJ databases">
        <title>The draft genome sequence of Amphritea balenae JAMM 1525T.</title>
        <authorList>
            <person name="Fang Z."/>
            <person name="Zhang Y."/>
            <person name="Han X."/>
        </authorList>
    </citation>
    <scope>NUCLEOTIDE SEQUENCE [LARGE SCALE GENOMIC DNA]</scope>
    <source>
        <strain evidence="6 7">JAMM 1525</strain>
    </source>
</reference>
<evidence type="ECO:0000256" key="2">
    <source>
        <dbReference type="ARBA" id="ARBA00022723"/>
    </source>
</evidence>
<accession>A0A3P1SLJ8</accession>
<dbReference type="NCBIfam" id="NF033683">
    <property type="entry name" value="di_4Fe-4S_YfhL"/>
    <property type="match status" value="1"/>
</dbReference>
<dbReference type="InterPro" id="IPR017900">
    <property type="entry name" value="4Fe4S_Fe_S_CS"/>
</dbReference>
<proteinExistence type="predicted"/>
<keyword evidence="3" id="KW-0408">Iron</keyword>
<evidence type="ECO:0000313" key="7">
    <source>
        <dbReference type="Proteomes" id="UP000267535"/>
    </source>
</evidence>
<keyword evidence="7" id="KW-1185">Reference proteome</keyword>
<organism evidence="6 7">
    <name type="scientific">Amphritea balenae</name>
    <dbReference type="NCBI Taxonomy" id="452629"/>
    <lineage>
        <taxon>Bacteria</taxon>
        <taxon>Pseudomonadati</taxon>
        <taxon>Pseudomonadota</taxon>
        <taxon>Gammaproteobacteria</taxon>
        <taxon>Oceanospirillales</taxon>
        <taxon>Oceanospirillaceae</taxon>
        <taxon>Amphritea</taxon>
    </lineage>
</organism>
<dbReference type="InterPro" id="IPR047927">
    <property type="entry name" value="YfhL-like"/>
</dbReference>
<dbReference type="PROSITE" id="PS51379">
    <property type="entry name" value="4FE4S_FER_2"/>
    <property type="match status" value="2"/>
</dbReference>
<dbReference type="AlphaFoldDB" id="A0A3P1SLJ8"/>
<dbReference type="InterPro" id="IPR050157">
    <property type="entry name" value="PSI_iron-sulfur_center"/>
</dbReference>
<dbReference type="RefSeq" id="WP_124927101.1">
    <property type="nucleotide sequence ID" value="NZ_BMOH01000003.1"/>
</dbReference>
<dbReference type="GO" id="GO:0005737">
    <property type="term" value="C:cytoplasm"/>
    <property type="evidence" value="ECO:0007669"/>
    <property type="project" value="TreeGrafter"/>
</dbReference>
<keyword evidence="4" id="KW-0411">Iron-sulfur</keyword>
<comment type="caution">
    <text evidence="6">The sequence shown here is derived from an EMBL/GenBank/DDBJ whole genome shotgun (WGS) entry which is preliminary data.</text>
</comment>
<evidence type="ECO:0000256" key="3">
    <source>
        <dbReference type="ARBA" id="ARBA00023004"/>
    </source>
</evidence>
<evidence type="ECO:0000256" key="4">
    <source>
        <dbReference type="ARBA" id="ARBA00023014"/>
    </source>
</evidence>
<dbReference type="OrthoDB" id="9803397at2"/>
<keyword evidence="2" id="KW-0479">Metal-binding</keyword>
<dbReference type="EMBL" id="RQXV01000009">
    <property type="protein sequence ID" value="RRC98006.1"/>
    <property type="molecule type" value="Genomic_DNA"/>
</dbReference>
<sequence>MALIIHEDCTACDVCVLECPNDAISEGDGILYVIDAENCTECVGAHDEPQCQLVCPAECIVSDPNYQESQEQLQAKYDRLHG</sequence>